<sequence>MPEADATKKAKRRSLLPQFNRKASGDGKADPGIKEEDENEQNRSSIPISEDAQESAESAGRRGIDEDRPTMPPPSTRSRPRSMIPPRGASQSARTKPSVTHTRQESKDQHVDPHTARAEALDALTGSTPATTSKLAIPASGLKRASSTRLPHSPSAKGPTIPSRTTSNQTTHAHSRITSGDTGSRPPTTTAEKRSSAARPRPPSQPDQAPEHVALTTPPRSSVMSRARPTSQMLQQTSPQRAPAGSRTRPVSQMPPPTMRPNFNTYQQHYSPVKSALPKAPVPPSKAVKPAATADTDLAMTFDVTMQQIELLQLSLLHQASSKCMRDYTTSAKQKLGRKHTRLRKDYESLRATELVHQRVANLSALEIWCRDPGMLVENLQILSLVYSDLTALMEEGSRHGDVVSIFELWMNDAEALEPGTFIQPLPDDWKAAHASICLKLRSTQRNLGVLPPAHASGDEGSAIEMVLKGCKTLVDGMLKELEIMVRLERELLAREKTRIEEDVKALVLDDVGMQPIWVPAWQKV</sequence>
<keyword evidence="2" id="KW-1185">Reference proteome</keyword>
<evidence type="ECO:0000313" key="1">
    <source>
        <dbReference type="EMBL" id="KAK3701668.1"/>
    </source>
</evidence>
<accession>A0ACC3MR27</accession>
<reference evidence="1" key="1">
    <citation type="submission" date="2023-07" db="EMBL/GenBank/DDBJ databases">
        <title>Black Yeasts Isolated from many extreme environments.</title>
        <authorList>
            <person name="Coleine C."/>
            <person name="Stajich J.E."/>
            <person name="Selbmann L."/>
        </authorList>
    </citation>
    <scope>NUCLEOTIDE SEQUENCE</scope>
    <source>
        <strain evidence="1">CCFEE 5714</strain>
    </source>
</reference>
<organism evidence="1 2">
    <name type="scientific">Vermiconidia calcicola</name>
    <dbReference type="NCBI Taxonomy" id="1690605"/>
    <lineage>
        <taxon>Eukaryota</taxon>
        <taxon>Fungi</taxon>
        <taxon>Dikarya</taxon>
        <taxon>Ascomycota</taxon>
        <taxon>Pezizomycotina</taxon>
        <taxon>Dothideomycetes</taxon>
        <taxon>Dothideomycetidae</taxon>
        <taxon>Mycosphaerellales</taxon>
        <taxon>Extremaceae</taxon>
        <taxon>Vermiconidia</taxon>
    </lineage>
</organism>
<protein>
    <submittedName>
        <fullName evidence="1">Uncharacterized protein</fullName>
    </submittedName>
</protein>
<proteinExistence type="predicted"/>
<dbReference type="EMBL" id="JAUTXU010000170">
    <property type="protein sequence ID" value="KAK3701668.1"/>
    <property type="molecule type" value="Genomic_DNA"/>
</dbReference>
<gene>
    <name evidence="1" type="ORF">LTR37_015320</name>
</gene>
<dbReference type="Proteomes" id="UP001281147">
    <property type="component" value="Unassembled WGS sequence"/>
</dbReference>
<name>A0ACC3MR27_9PEZI</name>
<comment type="caution">
    <text evidence="1">The sequence shown here is derived from an EMBL/GenBank/DDBJ whole genome shotgun (WGS) entry which is preliminary data.</text>
</comment>
<evidence type="ECO:0000313" key="2">
    <source>
        <dbReference type="Proteomes" id="UP001281147"/>
    </source>
</evidence>